<dbReference type="InterPro" id="IPR033649">
    <property type="entry name" value="MtLigD_Pol-like"/>
</dbReference>
<evidence type="ECO:0000259" key="1">
    <source>
        <dbReference type="Pfam" id="PF21686"/>
    </source>
</evidence>
<evidence type="ECO:0000313" key="2">
    <source>
        <dbReference type="EMBL" id="TNC46244.1"/>
    </source>
</evidence>
<keyword evidence="2" id="KW-0436">Ligase</keyword>
<sequence>MSASTLDVDGRSLKVSNLDKVLYPHDQTTKYDVIRYVLSVAEQLLAQLAHRPCTRKRWPNGVEADAFFEKNVPRGTPDWVRTVEVATPGSSTGRDSLVFPVIEHRADLVWLANLAALELHTPQWTVGPRGGIRDADRLVIDLDPGAPAGLEEAVRVGHLVRDRLEADGWTTVPVTSGSKGLHLYASRGRESSPDMLRDYAREIADELSGEHPDRVLSAMRRADRTGKVFLDWSQNVRAKTTVTPYSLRGRSRPWVAAPRTWDELDDPPAVRQILFSEMGHRLERYGDPMAALTTA</sequence>
<dbReference type="InterPro" id="IPR014145">
    <property type="entry name" value="LigD_pol_dom"/>
</dbReference>
<dbReference type="PANTHER" id="PTHR42705">
    <property type="entry name" value="BIFUNCTIONAL NON-HOMOLOGOUS END JOINING PROTEIN LIGD"/>
    <property type="match status" value="1"/>
</dbReference>
<proteinExistence type="predicted"/>
<dbReference type="Pfam" id="PF21686">
    <property type="entry name" value="LigD_Prim-Pol"/>
    <property type="match status" value="1"/>
</dbReference>
<dbReference type="Gene3D" id="3.90.920.10">
    <property type="entry name" value="DNA primase, PRIM domain"/>
    <property type="match status" value="1"/>
</dbReference>
<name>A0A5C4MPA4_9ACTN</name>
<evidence type="ECO:0000313" key="4">
    <source>
        <dbReference type="Proteomes" id="UP000306740"/>
    </source>
</evidence>
<organism evidence="2 4">
    <name type="scientific">Mumia zhuanghuii</name>
    <dbReference type="NCBI Taxonomy" id="2585211"/>
    <lineage>
        <taxon>Bacteria</taxon>
        <taxon>Bacillati</taxon>
        <taxon>Actinomycetota</taxon>
        <taxon>Actinomycetes</taxon>
        <taxon>Propionibacteriales</taxon>
        <taxon>Nocardioidaceae</taxon>
        <taxon>Mumia</taxon>
    </lineage>
</organism>
<comment type="caution">
    <text evidence="2">The sequence shown here is derived from an EMBL/GenBank/DDBJ whole genome shotgun (WGS) entry which is preliminary data.</text>
</comment>
<reference evidence="2 4" key="1">
    <citation type="submission" date="2019-05" db="EMBL/GenBank/DDBJ databases">
        <title>Mumia sp. nov., isolated from the intestinal contents of plateau pika (Ochotona curzoniae) in the Qinghai-Tibet plateau of China.</title>
        <authorList>
            <person name="Tian Z."/>
        </authorList>
    </citation>
    <scope>NUCLEOTIDE SEQUENCE [LARGE SCALE GENOMIC DNA]</scope>
    <source>
        <strain evidence="4">527</strain>
        <strain evidence="2">Z527</strain>
    </source>
</reference>
<dbReference type="Proteomes" id="UP000306740">
    <property type="component" value="Unassembled WGS sequence"/>
</dbReference>
<dbReference type="NCBIfam" id="TIGR02778">
    <property type="entry name" value="ligD_pol"/>
    <property type="match status" value="1"/>
</dbReference>
<gene>
    <name evidence="3" type="ORF">FHE65_09925</name>
    <name evidence="2" type="ORF">FHE65_13360</name>
</gene>
<feature type="domain" description="DNA ligase D polymerase" evidence="1">
    <location>
        <begin position="29"/>
        <end position="289"/>
    </location>
</feature>
<evidence type="ECO:0000313" key="3">
    <source>
        <dbReference type="EMBL" id="TNC47328.1"/>
    </source>
</evidence>
<dbReference type="GO" id="GO:0016874">
    <property type="term" value="F:ligase activity"/>
    <property type="evidence" value="ECO:0007669"/>
    <property type="project" value="UniProtKB-KW"/>
</dbReference>
<dbReference type="OrthoDB" id="9802472at2"/>
<dbReference type="CDD" id="cd04863">
    <property type="entry name" value="MtLigD_Pol_like"/>
    <property type="match status" value="1"/>
</dbReference>
<dbReference type="InterPro" id="IPR052171">
    <property type="entry name" value="NHEJ_LigD"/>
</dbReference>
<protein>
    <submittedName>
        <fullName evidence="2">ATP-dependent DNA ligase</fullName>
    </submittedName>
</protein>
<accession>A0A5C4MPA4</accession>
<dbReference type="EMBL" id="VDFR01000046">
    <property type="protein sequence ID" value="TNC47328.1"/>
    <property type="molecule type" value="Genomic_DNA"/>
</dbReference>
<dbReference type="EMBL" id="VDFR01000058">
    <property type="protein sequence ID" value="TNC46244.1"/>
    <property type="molecule type" value="Genomic_DNA"/>
</dbReference>
<dbReference type="PANTHER" id="PTHR42705:SF2">
    <property type="entry name" value="BIFUNCTIONAL NON-HOMOLOGOUS END JOINING PROTEIN LIGD"/>
    <property type="match status" value="1"/>
</dbReference>
<dbReference type="RefSeq" id="WP_139088464.1">
    <property type="nucleotide sequence ID" value="NZ_VDFR01000046.1"/>
</dbReference>
<dbReference type="AlphaFoldDB" id="A0A5C4MPA4"/>